<gene>
    <name evidence="1" type="ORF">EL17_01950</name>
</gene>
<dbReference type="OrthoDB" id="1488838at2"/>
<dbReference type="NCBIfam" id="TIGR04183">
    <property type="entry name" value="Por_Secre_tail"/>
    <property type="match status" value="1"/>
</dbReference>
<accession>A0A074LN41</accession>
<dbReference type="RefSeq" id="WP_035070071.1">
    <property type="nucleotide sequence ID" value="NZ_JMIH01000013.1"/>
</dbReference>
<dbReference type="AlphaFoldDB" id="A0A074LN41"/>
<sequence length="609" mass="69633">MGNIKIWLGCAFIFFYAENIHAQFSQLPVPHTRPSDSEHFRTKEQKLSLPFWDDFSSGEISDQKWVNSGVTSSFTVGINPPSLGSILLDGVDARGNPYSQTIRERGEGDQLTSMPFDLSVLSQQEMNTLYLSFFWQAGGRAEFPDGDDFLELYFLDSLGQWNRIWDMAGGDLSKQEVFTQELVRIPPEYAHTDFRFKFSHRGRLSGPFDGWVLDYVYMNTGRTANSLYFDDRSLSQLPNSPFGKYSAVPLFELQRNPDAYSEAVQSQFNNLSNQFRAMEYTILLRNSQTGEVLKTLNSNTPFNPVPLARERRNFGSNPMSPLSARQPEEFDLETIIYLTTGDGFHIEQIQQQDTTFYTEVDFRINDTLRNVSPVRDYFAYDNNSLDYAAGINQRSGMLAVRYSIEEEAFLKGISINFTNFSQINMPIEVMVWNDLQGEPVFARELGIPEKETINAFSYIPLDTLLSVSDSFYVGFRQFTNDFIHVGLDKSNDNGGEIFFNVVGEWEQNNMVAGSLMIRPHLTLERPTENRGEELPLGIRAFPNPVTDLLYLEGDIKEVFVFDTYGRQINLPIESYDSGKILNFMGRNKGVYMIRTYKNTKSTSIRILVK</sequence>
<protein>
    <recommendedName>
        <fullName evidence="3">Secretion system C-terminal sorting domain-containing protein</fullName>
    </recommendedName>
</protein>
<evidence type="ECO:0000313" key="1">
    <source>
        <dbReference type="EMBL" id="KEO75327.1"/>
    </source>
</evidence>
<reference evidence="1 2" key="1">
    <citation type="submission" date="2014-04" db="EMBL/GenBank/DDBJ databases">
        <title>Characterization and application of a salt tolerant electro-active bacterium.</title>
        <authorList>
            <person name="Yang L."/>
            <person name="Wei S."/>
            <person name="Tay Q.X.M."/>
        </authorList>
    </citation>
    <scope>NUCLEOTIDE SEQUENCE [LARGE SCALE GENOMIC DNA]</scope>
    <source>
        <strain evidence="1 2">LY1</strain>
    </source>
</reference>
<organism evidence="1 2">
    <name type="scientific">Anditalea andensis</name>
    <dbReference type="NCBI Taxonomy" id="1048983"/>
    <lineage>
        <taxon>Bacteria</taxon>
        <taxon>Pseudomonadati</taxon>
        <taxon>Bacteroidota</taxon>
        <taxon>Cytophagia</taxon>
        <taxon>Cytophagales</taxon>
        <taxon>Cytophagaceae</taxon>
        <taxon>Anditalea</taxon>
    </lineage>
</organism>
<comment type="caution">
    <text evidence="1">The sequence shown here is derived from an EMBL/GenBank/DDBJ whole genome shotgun (WGS) entry which is preliminary data.</text>
</comment>
<evidence type="ECO:0008006" key="3">
    <source>
        <dbReference type="Google" id="ProtNLM"/>
    </source>
</evidence>
<keyword evidence="2" id="KW-1185">Reference proteome</keyword>
<evidence type="ECO:0000313" key="2">
    <source>
        <dbReference type="Proteomes" id="UP000027821"/>
    </source>
</evidence>
<dbReference type="InterPro" id="IPR026444">
    <property type="entry name" value="Secre_tail"/>
</dbReference>
<dbReference type="eggNOG" id="ENOG502ZAGE">
    <property type="taxonomic scope" value="Bacteria"/>
</dbReference>
<dbReference type="EMBL" id="JMIH01000013">
    <property type="protein sequence ID" value="KEO75327.1"/>
    <property type="molecule type" value="Genomic_DNA"/>
</dbReference>
<dbReference type="STRING" id="1048983.EL17_01950"/>
<proteinExistence type="predicted"/>
<name>A0A074LN41_9BACT</name>
<dbReference type="Proteomes" id="UP000027821">
    <property type="component" value="Unassembled WGS sequence"/>
</dbReference>